<accession>A0A917QTH0</accession>
<dbReference type="EMBL" id="BMMW01000006">
    <property type="protein sequence ID" value="GGK67564.1"/>
    <property type="molecule type" value="Genomic_DNA"/>
</dbReference>
<keyword evidence="2" id="KW-1185">Reference proteome</keyword>
<reference evidence="1" key="1">
    <citation type="journal article" date="2014" name="Int. J. Syst. Evol. Microbiol.">
        <title>Complete genome sequence of Corynebacterium casei LMG S-19264T (=DSM 44701T), isolated from a smear-ripened cheese.</title>
        <authorList>
            <consortium name="US DOE Joint Genome Institute (JGI-PGF)"/>
            <person name="Walter F."/>
            <person name="Albersmeier A."/>
            <person name="Kalinowski J."/>
            <person name="Ruckert C."/>
        </authorList>
    </citation>
    <scope>NUCLEOTIDE SEQUENCE</scope>
    <source>
        <strain evidence="1">CGMCC 4.7278</strain>
    </source>
</reference>
<organism evidence="1 2">
    <name type="scientific">Nocardia camponoti</name>
    <dbReference type="NCBI Taxonomy" id="1616106"/>
    <lineage>
        <taxon>Bacteria</taxon>
        <taxon>Bacillati</taxon>
        <taxon>Actinomycetota</taxon>
        <taxon>Actinomycetes</taxon>
        <taxon>Mycobacteriales</taxon>
        <taxon>Nocardiaceae</taxon>
        <taxon>Nocardia</taxon>
    </lineage>
</organism>
<evidence type="ECO:0000313" key="1">
    <source>
        <dbReference type="EMBL" id="GGK67564.1"/>
    </source>
</evidence>
<reference evidence="1" key="2">
    <citation type="submission" date="2020-09" db="EMBL/GenBank/DDBJ databases">
        <authorList>
            <person name="Sun Q."/>
            <person name="Zhou Y."/>
        </authorList>
    </citation>
    <scope>NUCLEOTIDE SEQUENCE</scope>
    <source>
        <strain evidence="1">CGMCC 4.7278</strain>
    </source>
</reference>
<dbReference type="RefSeq" id="WP_188831027.1">
    <property type="nucleotide sequence ID" value="NZ_BMMW01000006.1"/>
</dbReference>
<proteinExistence type="predicted"/>
<protein>
    <submittedName>
        <fullName evidence="1">Uncharacterized protein</fullName>
    </submittedName>
</protein>
<dbReference type="AlphaFoldDB" id="A0A917QTH0"/>
<evidence type="ECO:0000313" key="2">
    <source>
        <dbReference type="Proteomes" id="UP000612956"/>
    </source>
</evidence>
<gene>
    <name evidence="1" type="ORF">GCM10011591_44660</name>
</gene>
<dbReference type="Proteomes" id="UP000612956">
    <property type="component" value="Unassembled WGS sequence"/>
</dbReference>
<sequence length="309" mass="34899">MRGWRFVIDEAGFAFESEVPTELEEDFAQYLDVLEYVRTTPGTVKRSDVLFDIESASGATLVDHLCDPRINRDIRHELHGRLDKIAEYDDDLEDWEFLVDSTVLPVAPSIGICSKYAAKGVMLACLTTMRAGRRGARAVRATSGDSSVAIHFVADSSDGPSFWRAIIDAEPDLLDDFADHQHLAFPNTVFAENIWDQISRFDGSSLEVRRALIANLGGLDDYVLRIWAEHSEPIQRIKQMQIAASVNCSPESPNTHKNSKAMHQRLVEFDGEQITCQWHAKLERHRNRIHFAVHDGRLFVGIFADHLLL</sequence>
<name>A0A917QTH0_9NOCA</name>
<comment type="caution">
    <text evidence="1">The sequence shown here is derived from an EMBL/GenBank/DDBJ whole genome shotgun (WGS) entry which is preliminary data.</text>
</comment>